<dbReference type="EMBL" id="BIMR01000126">
    <property type="protein sequence ID" value="GCE76716.1"/>
    <property type="molecule type" value="Genomic_DNA"/>
</dbReference>
<dbReference type="SUPFAM" id="SSF53474">
    <property type="entry name" value="alpha/beta-Hydrolases"/>
    <property type="match status" value="1"/>
</dbReference>
<gene>
    <name evidence="2" type="ORF">CBZ_17720</name>
</gene>
<accession>A0A402DRL7</accession>
<protein>
    <submittedName>
        <fullName evidence="2">Uncharacterized protein</fullName>
    </submittedName>
</protein>
<sequence>MTAEPGGAPTPPGDDGVTIIGGGQPDVVDLADLDRAAHLLATVADRLDIAARLLTVATQAAPSALLTPEGKAAARALQAARSGAAAPARVADDVLDLARRVRGAVITYDHAESAARSALRGVVALDGSLLGTFPVLAVQRFVQVGVAAAVAANVARVTTRTAMALLAPFGRADDVLRWEQRQLRHWAPRATTWALADRRSELLVLGLASGFLGRDGLLVPPSQRVRLAARRISGLLPDAGPTAVVARAGAPQLPVPRDVAGVIANTGLSYREGTETGMRGTPDGTISVQRLHRPDGTVSWVVEIPGTQNAGVTGDSPMDNGTNPRLVGDVPDDMTDAVLDAMHLAGIRSDEPVLLAGHSQGGMVAANVASIAAGTYAIAAVVTAGSPDDVGAVRVPSSVEVLHLRHPQDVVPQASGGPILTGPNVREMRVDPALNGAAPVTSPLDAHAMGRYVTSAEAIEVHADDPQLRDFVAAVDTVLGPEGTTATTRQFVATRDPDLVRLDPVTGLPRGDRLSPVGGPTPLPALSPAAR</sequence>
<proteinExistence type="predicted"/>
<name>A0A402DRL7_9CELL</name>
<feature type="region of interest" description="Disordered" evidence="1">
    <location>
        <begin position="502"/>
        <end position="531"/>
    </location>
</feature>
<dbReference type="OrthoDB" id="5095936at2"/>
<dbReference type="InterPro" id="IPR029058">
    <property type="entry name" value="AB_hydrolase_fold"/>
</dbReference>
<evidence type="ECO:0000313" key="3">
    <source>
        <dbReference type="Proteomes" id="UP000289954"/>
    </source>
</evidence>
<dbReference type="Gene3D" id="3.40.50.1820">
    <property type="entry name" value="alpha/beta hydrolase"/>
    <property type="match status" value="1"/>
</dbReference>
<comment type="caution">
    <text evidence="2">The sequence shown here is derived from an EMBL/GenBank/DDBJ whole genome shotgun (WGS) entry which is preliminary data.</text>
</comment>
<dbReference type="Proteomes" id="UP000289954">
    <property type="component" value="Unassembled WGS sequence"/>
</dbReference>
<organism evidence="2 3">
    <name type="scientific">Cellulomonas biazotea</name>
    <dbReference type="NCBI Taxonomy" id="1709"/>
    <lineage>
        <taxon>Bacteria</taxon>
        <taxon>Bacillati</taxon>
        <taxon>Actinomycetota</taxon>
        <taxon>Actinomycetes</taxon>
        <taxon>Micrococcales</taxon>
        <taxon>Cellulomonadaceae</taxon>
        <taxon>Cellulomonas</taxon>
    </lineage>
</organism>
<evidence type="ECO:0000256" key="1">
    <source>
        <dbReference type="SAM" id="MobiDB-lite"/>
    </source>
</evidence>
<evidence type="ECO:0000313" key="2">
    <source>
        <dbReference type="EMBL" id="GCE76716.1"/>
    </source>
</evidence>
<dbReference type="RefSeq" id="WP_130781320.1">
    <property type="nucleotide sequence ID" value="NZ_BIMR01000126.1"/>
</dbReference>
<reference evidence="2 3" key="1">
    <citation type="submission" date="2019-01" db="EMBL/GenBank/DDBJ databases">
        <title>Draft genome sequence of Cellulomonas takizawaensis strain TKZ-21.</title>
        <authorList>
            <person name="Yamamura H."/>
            <person name="Hayashi T."/>
            <person name="Hamada M."/>
            <person name="Serisawa Y."/>
            <person name="Matsuyama K."/>
            <person name="Nakagawa Y."/>
            <person name="Otoguro M."/>
            <person name="Yanagida F."/>
            <person name="Hayakawa M."/>
        </authorList>
    </citation>
    <scope>NUCLEOTIDE SEQUENCE [LARGE SCALE GENOMIC DNA]</scope>
    <source>
        <strain evidence="2 3">NBRC12680</strain>
    </source>
</reference>
<keyword evidence="3" id="KW-1185">Reference proteome</keyword>
<dbReference type="AlphaFoldDB" id="A0A402DRL7"/>